<evidence type="ECO:0000259" key="13">
    <source>
        <dbReference type="PROSITE" id="PS51846"/>
    </source>
</evidence>
<dbReference type="Gene3D" id="3.10.580.10">
    <property type="entry name" value="CBS-domain"/>
    <property type="match status" value="1"/>
</dbReference>
<dbReference type="InterPro" id="IPR016169">
    <property type="entry name" value="FAD-bd_PCMH_sub2"/>
</dbReference>
<dbReference type="InterPro" id="IPR051676">
    <property type="entry name" value="UPF0053_domain"/>
</dbReference>
<evidence type="ECO:0000256" key="4">
    <source>
        <dbReference type="ARBA" id="ARBA00022737"/>
    </source>
</evidence>
<evidence type="ECO:0000256" key="5">
    <source>
        <dbReference type="ARBA" id="ARBA00022989"/>
    </source>
</evidence>
<dbReference type="SUPFAM" id="SSF54631">
    <property type="entry name" value="CBS-domain pair"/>
    <property type="match status" value="1"/>
</dbReference>
<sequence length="451" mass="51214">MSFDRCLTEFAKLFLLAFFIFANGFFVAAEFALVKVRRTQLKPLANAGDWRAPIALHILRNIQAYLSATQLGITLSTLGLGWLGEPWIARQLERIFSWAGLSHSGWAATLAYPLAFGLISLLQILLGELAPRSLALQRPKAVALWSSAPLTIFFYLFFPLVWLLHQASLRMLRLAGFSLSVPTEEPFTLEELQEVLAHAPHIHPADELIHKIMLKALRLKRITAEQIMIPKDQVVVLWTHLSVEENLRIAQRCGFSRFPVCADSKDRVVGILLIQELLWQFLALGSQTDLKALLRPALTFLPQTQLPVMLELFRSSRNHLAVVVDTEDRMVGIVTLEDVLEELVGDIRDEFDIEKGPIFERTQEMVLIDPEMPLRDLALETGWPLPTETRQTVEEWCLGLWGRRPAKWDSLTVDGFRITVEDASPQRLRRVRIEREQKGKPSSQGLPQVEP</sequence>
<evidence type="ECO:0000256" key="7">
    <source>
        <dbReference type="ARBA" id="ARBA00023136"/>
    </source>
</evidence>
<feature type="transmembrane region" description="Helical" evidence="11">
    <location>
        <begin position="142"/>
        <end position="164"/>
    </location>
</feature>
<dbReference type="InterPro" id="IPR005170">
    <property type="entry name" value="Transptr-assoc_dom"/>
</dbReference>
<evidence type="ECO:0000256" key="3">
    <source>
        <dbReference type="ARBA" id="ARBA00022692"/>
    </source>
</evidence>
<comment type="subcellular location">
    <subcellularLocation>
        <location evidence="1">Cell membrane</location>
        <topology evidence="1">Multi-pass membrane protein</topology>
    </subcellularLocation>
</comment>
<evidence type="ECO:0000313" key="14">
    <source>
        <dbReference type="EMBL" id="CAF0702562.1"/>
    </source>
</evidence>
<evidence type="ECO:0000259" key="12">
    <source>
        <dbReference type="PROSITE" id="PS51371"/>
    </source>
</evidence>
<dbReference type="InterPro" id="IPR044751">
    <property type="entry name" value="Ion_transp-like_CBS"/>
</dbReference>
<feature type="domain" description="CBS" evidence="12">
    <location>
        <begin position="228"/>
        <end position="290"/>
    </location>
</feature>
<keyword evidence="2" id="KW-1003">Cell membrane</keyword>
<dbReference type="GO" id="GO:0005886">
    <property type="term" value="C:plasma membrane"/>
    <property type="evidence" value="ECO:0007669"/>
    <property type="project" value="UniProtKB-SubCell"/>
</dbReference>
<dbReference type="EMBL" id="CAJNOB010000045">
    <property type="protein sequence ID" value="CAF0702562.1"/>
    <property type="molecule type" value="Genomic_DNA"/>
</dbReference>
<evidence type="ECO:0000256" key="2">
    <source>
        <dbReference type="ARBA" id="ARBA00022475"/>
    </source>
</evidence>
<evidence type="ECO:0000256" key="6">
    <source>
        <dbReference type="ARBA" id="ARBA00023122"/>
    </source>
</evidence>
<keyword evidence="15" id="KW-1185">Reference proteome</keyword>
<gene>
    <name evidence="14" type="ORF">MPNT_50116</name>
</gene>
<dbReference type="PROSITE" id="PS51846">
    <property type="entry name" value="CNNM"/>
    <property type="match status" value="1"/>
</dbReference>
<dbReference type="PROSITE" id="PS51371">
    <property type="entry name" value="CBS"/>
    <property type="match status" value="2"/>
</dbReference>
<organism evidence="14 15">
    <name type="scientific">Candidatus Methylacidithermus pantelleriae</name>
    <dbReference type="NCBI Taxonomy" id="2744239"/>
    <lineage>
        <taxon>Bacteria</taxon>
        <taxon>Pseudomonadati</taxon>
        <taxon>Verrucomicrobiota</taxon>
        <taxon>Methylacidiphilae</taxon>
        <taxon>Methylacidiphilales</taxon>
        <taxon>Methylacidiphilaceae</taxon>
        <taxon>Candidatus Methylacidithermus</taxon>
    </lineage>
</organism>
<feature type="domain" description="CBS" evidence="12">
    <location>
        <begin position="293"/>
        <end position="350"/>
    </location>
</feature>
<name>A0A8J2BMN2_9BACT</name>
<keyword evidence="3 9" id="KW-0812">Transmembrane</keyword>
<keyword evidence="6 8" id="KW-0129">CBS domain</keyword>
<evidence type="ECO:0008006" key="16">
    <source>
        <dbReference type="Google" id="ProtNLM"/>
    </source>
</evidence>
<dbReference type="InterPro" id="IPR002550">
    <property type="entry name" value="CNNM"/>
</dbReference>
<feature type="domain" description="CNNM transmembrane" evidence="13">
    <location>
        <begin position="5"/>
        <end position="213"/>
    </location>
</feature>
<dbReference type="PANTHER" id="PTHR43099">
    <property type="entry name" value="UPF0053 PROTEIN YRKA"/>
    <property type="match status" value="1"/>
</dbReference>
<keyword evidence="7 9" id="KW-0472">Membrane</keyword>
<dbReference type="InterPro" id="IPR046342">
    <property type="entry name" value="CBS_dom_sf"/>
</dbReference>
<evidence type="ECO:0000313" key="15">
    <source>
        <dbReference type="Proteomes" id="UP000663859"/>
    </source>
</evidence>
<proteinExistence type="predicted"/>
<evidence type="ECO:0000256" key="10">
    <source>
        <dbReference type="SAM" id="MobiDB-lite"/>
    </source>
</evidence>
<feature type="region of interest" description="Disordered" evidence="10">
    <location>
        <begin position="431"/>
        <end position="451"/>
    </location>
</feature>
<dbReference type="SUPFAM" id="SSF56176">
    <property type="entry name" value="FAD-binding/transporter-associated domain-like"/>
    <property type="match status" value="1"/>
</dbReference>
<reference evidence="14" key="1">
    <citation type="submission" date="2021-02" db="EMBL/GenBank/DDBJ databases">
        <authorList>
            <person name="Cremers G."/>
            <person name="Picone N."/>
        </authorList>
    </citation>
    <scope>NUCLEOTIDE SEQUENCE</scope>
    <source>
        <strain evidence="14">PQ17</strain>
    </source>
</reference>
<dbReference type="SMART" id="SM01091">
    <property type="entry name" value="CorC_HlyC"/>
    <property type="match status" value="1"/>
</dbReference>
<comment type="caution">
    <text evidence="14">The sequence shown here is derived from an EMBL/GenBank/DDBJ whole genome shotgun (WGS) entry which is preliminary data.</text>
</comment>
<dbReference type="Proteomes" id="UP000663859">
    <property type="component" value="Unassembled WGS sequence"/>
</dbReference>
<keyword evidence="5 9" id="KW-1133">Transmembrane helix</keyword>
<dbReference type="PANTHER" id="PTHR43099:SF5">
    <property type="entry name" value="HLYC_CORC FAMILY TRANSPORTER"/>
    <property type="match status" value="1"/>
</dbReference>
<dbReference type="InterPro" id="IPR000644">
    <property type="entry name" value="CBS_dom"/>
</dbReference>
<feature type="transmembrane region" description="Helical" evidence="11">
    <location>
        <begin position="13"/>
        <end position="34"/>
    </location>
</feature>
<dbReference type="Pfam" id="PF00571">
    <property type="entry name" value="CBS"/>
    <property type="match status" value="2"/>
</dbReference>
<dbReference type="Gene3D" id="3.30.465.10">
    <property type="match status" value="1"/>
</dbReference>
<dbReference type="GO" id="GO:0050660">
    <property type="term" value="F:flavin adenine dinucleotide binding"/>
    <property type="evidence" value="ECO:0007669"/>
    <property type="project" value="InterPro"/>
</dbReference>
<keyword evidence="4" id="KW-0677">Repeat</keyword>
<accession>A0A8J2BMN2</accession>
<feature type="transmembrane region" description="Helical" evidence="11">
    <location>
        <begin position="64"/>
        <end position="84"/>
    </location>
</feature>
<dbReference type="Pfam" id="PF01595">
    <property type="entry name" value="CNNM"/>
    <property type="match status" value="1"/>
</dbReference>
<dbReference type="Pfam" id="PF03471">
    <property type="entry name" value="CorC_HlyC"/>
    <property type="match status" value="1"/>
</dbReference>
<dbReference type="RefSeq" id="WP_174582337.1">
    <property type="nucleotide sequence ID" value="NZ_CAJNOB010000045.1"/>
</dbReference>
<evidence type="ECO:0000256" key="11">
    <source>
        <dbReference type="SAM" id="Phobius"/>
    </source>
</evidence>
<evidence type="ECO:0000256" key="1">
    <source>
        <dbReference type="ARBA" id="ARBA00004651"/>
    </source>
</evidence>
<evidence type="ECO:0000256" key="8">
    <source>
        <dbReference type="PROSITE-ProRule" id="PRU00703"/>
    </source>
</evidence>
<feature type="compositionally biased region" description="Polar residues" evidence="10">
    <location>
        <begin position="440"/>
        <end position="451"/>
    </location>
</feature>
<protein>
    <recommendedName>
        <fullName evidence="16">Magnesium and cobalt efflux protein CorC</fullName>
    </recommendedName>
</protein>
<dbReference type="SMART" id="SM00116">
    <property type="entry name" value="CBS"/>
    <property type="match status" value="2"/>
</dbReference>
<dbReference type="AlphaFoldDB" id="A0A8J2BMN2"/>
<dbReference type="InterPro" id="IPR036318">
    <property type="entry name" value="FAD-bd_PCMH-like_sf"/>
</dbReference>
<feature type="transmembrane region" description="Helical" evidence="11">
    <location>
        <begin position="104"/>
        <end position="130"/>
    </location>
</feature>
<evidence type="ECO:0000256" key="9">
    <source>
        <dbReference type="PROSITE-ProRule" id="PRU01193"/>
    </source>
</evidence>
<dbReference type="CDD" id="cd04590">
    <property type="entry name" value="CBS_pair_CorC_HlyC_assoc"/>
    <property type="match status" value="1"/>
</dbReference>